<evidence type="ECO:0008006" key="3">
    <source>
        <dbReference type="Google" id="ProtNLM"/>
    </source>
</evidence>
<dbReference type="GeneID" id="7271126"/>
<dbReference type="eggNOG" id="arCOG05289">
    <property type="taxonomic scope" value="Archaea"/>
</dbReference>
<accession>B8GIT0</accession>
<dbReference type="HOGENOM" id="CLU_181623_0_0_2"/>
<name>B8GIT0_METPE</name>
<gene>
    <name evidence="1" type="ordered locus">Mpal_1581</name>
</gene>
<keyword evidence="2" id="KW-1185">Reference proteome</keyword>
<proteinExistence type="predicted"/>
<organism evidence="1 2">
    <name type="scientific">Methanosphaerula palustris (strain ATCC BAA-1556 / DSM 19958 / E1-9c)</name>
    <dbReference type="NCBI Taxonomy" id="521011"/>
    <lineage>
        <taxon>Archaea</taxon>
        <taxon>Methanobacteriati</taxon>
        <taxon>Methanobacteriota</taxon>
        <taxon>Stenosarchaea group</taxon>
        <taxon>Methanomicrobia</taxon>
        <taxon>Methanomicrobiales</taxon>
        <taxon>Methanoregulaceae</taxon>
        <taxon>Methanosphaerula</taxon>
    </lineage>
</organism>
<dbReference type="EMBL" id="CP001338">
    <property type="protein sequence ID" value="ACL16893.1"/>
    <property type="molecule type" value="Genomic_DNA"/>
</dbReference>
<dbReference type="Proteomes" id="UP000002457">
    <property type="component" value="Chromosome"/>
</dbReference>
<sequence length="71" mass="8279">MKATVDRFEEDQAVLLLRDDERVQLVIPRALLPPLDEGDILEITIERNEPATREAEERALEILKRLKEKDL</sequence>
<dbReference type="AlphaFoldDB" id="B8GIT0"/>
<evidence type="ECO:0000313" key="1">
    <source>
        <dbReference type="EMBL" id="ACL16893.1"/>
    </source>
</evidence>
<dbReference type="OrthoDB" id="107717at2157"/>
<dbReference type="Gene3D" id="6.20.120.50">
    <property type="match status" value="1"/>
</dbReference>
<dbReference type="InterPro" id="IPR021377">
    <property type="entry name" value="DUF3006"/>
</dbReference>
<protein>
    <recommendedName>
        <fullName evidence="3">DUF3006 domain-containing protein</fullName>
    </recommendedName>
</protein>
<dbReference type="RefSeq" id="WP_012618212.1">
    <property type="nucleotide sequence ID" value="NC_011832.1"/>
</dbReference>
<evidence type="ECO:0000313" key="2">
    <source>
        <dbReference type="Proteomes" id="UP000002457"/>
    </source>
</evidence>
<dbReference type="Pfam" id="PF11213">
    <property type="entry name" value="DUF3006"/>
    <property type="match status" value="1"/>
</dbReference>
<dbReference type="STRING" id="521011.Mpal_1581"/>
<reference evidence="1 2" key="1">
    <citation type="journal article" date="2015" name="Genome Announc.">
        <title>Complete Genome Sequence of Methanosphaerula palustris E1-9CT, a Hydrogenotrophic Methanogen Isolated from a Minerotrophic Fen Peatland.</title>
        <authorList>
            <person name="Cadillo-Quiroz H."/>
            <person name="Browne P."/>
            <person name="Kyrpides N."/>
            <person name="Woyke T."/>
            <person name="Goodwin L."/>
            <person name="Detter C."/>
            <person name="Yavitt J.B."/>
            <person name="Zinder S.H."/>
        </authorList>
    </citation>
    <scope>NUCLEOTIDE SEQUENCE [LARGE SCALE GENOMIC DNA]</scope>
    <source>
        <strain evidence="2">ATCC BAA-1556 / DSM 19958 / E1-9c</strain>
    </source>
</reference>
<dbReference type="KEGG" id="mpl:Mpal_1581"/>